<dbReference type="InterPro" id="IPR006652">
    <property type="entry name" value="Kelch_1"/>
</dbReference>
<organism evidence="1 2">
    <name type="scientific">Reticulomyxa filosa</name>
    <dbReference type="NCBI Taxonomy" id="46433"/>
    <lineage>
        <taxon>Eukaryota</taxon>
        <taxon>Sar</taxon>
        <taxon>Rhizaria</taxon>
        <taxon>Retaria</taxon>
        <taxon>Foraminifera</taxon>
        <taxon>Monothalamids</taxon>
        <taxon>Reticulomyxidae</taxon>
        <taxon>Reticulomyxa</taxon>
    </lineage>
</organism>
<reference evidence="1 2" key="1">
    <citation type="journal article" date="2013" name="Curr. Biol.">
        <title>The Genome of the Foraminiferan Reticulomyxa filosa.</title>
        <authorList>
            <person name="Glockner G."/>
            <person name="Hulsmann N."/>
            <person name="Schleicher M."/>
            <person name="Noegel A.A."/>
            <person name="Eichinger L."/>
            <person name="Gallinger C."/>
            <person name="Pawlowski J."/>
            <person name="Sierra R."/>
            <person name="Euteneuer U."/>
            <person name="Pillet L."/>
            <person name="Moustafa A."/>
            <person name="Platzer M."/>
            <person name="Groth M."/>
            <person name="Szafranski K."/>
            <person name="Schliwa M."/>
        </authorList>
    </citation>
    <scope>NUCLEOTIDE SEQUENCE [LARGE SCALE GENOMIC DNA]</scope>
</reference>
<dbReference type="InterPro" id="IPR015915">
    <property type="entry name" value="Kelch-typ_b-propeller"/>
</dbReference>
<protein>
    <recommendedName>
        <fullName evidence="3">Kelch motif family protein</fullName>
    </recommendedName>
</protein>
<comment type="caution">
    <text evidence="1">The sequence shown here is derived from an EMBL/GenBank/DDBJ whole genome shotgun (WGS) entry which is preliminary data.</text>
</comment>
<dbReference type="Proteomes" id="UP000023152">
    <property type="component" value="Unassembled WGS sequence"/>
</dbReference>
<dbReference type="SUPFAM" id="SSF117281">
    <property type="entry name" value="Kelch motif"/>
    <property type="match status" value="1"/>
</dbReference>
<dbReference type="Gene3D" id="2.120.10.80">
    <property type="entry name" value="Kelch-type beta propeller"/>
    <property type="match status" value="1"/>
</dbReference>
<sequence length="149" mass="17701">MLLSCKDTVLSIEYDEDNNNFQFYQLPVCDDIASFNCCAYVYINDAILFFGGWNGTDVCSKLVYKYSIRESKWMIFKNTLPSALYHRFAILNEEDNIIHIIGGQDDKYTISQNEIKFINQYWIRTLKIKLGWIDDFDQIIIKYIRQNKF</sequence>
<dbReference type="EMBL" id="ASPP01017125">
    <property type="protein sequence ID" value="ETO17185.1"/>
    <property type="molecule type" value="Genomic_DNA"/>
</dbReference>
<keyword evidence="2" id="KW-1185">Reference proteome</keyword>
<proteinExistence type="predicted"/>
<evidence type="ECO:0000313" key="2">
    <source>
        <dbReference type="Proteomes" id="UP000023152"/>
    </source>
</evidence>
<name>X6MVQ5_RETFI</name>
<accession>X6MVQ5</accession>
<dbReference type="AlphaFoldDB" id="X6MVQ5"/>
<evidence type="ECO:0008006" key="3">
    <source>
        <dbReference type="Google" id="ProtNLM"/>
    </source>
</evidence>
<gene>
    <name evidence="1" type="ORF">RFI_20145</name>
</gene>
<evidence type="ECO:0000313" key="1">
    <source>
        <dbReference type="EMBL" id="ETO17185.1"/>
    </source>
</evidence>
<dbReference type="Pfam" id="PF01344">
    <property type="entry name" value="Kelch_1"/>
    <property type="match status" value="1"/>
</dbReference>